<dbReference type="PANTHER" id="PTHR46915:SF2">
    <property type="entry name" value="UBIQUITIN-LIKE PROTEASE 4"/>
    <property type="match status" value="1"/>
</dbReference>
<dbReference type="SUPFAM" id="SSF54001">
    <property type="entry name" value="Cysteine proteinases"/>
    <property type="match status" value="1"/>
</dbReference>
<protein>
    <submittedName>
        <fullName evidence="8">Uncharacterized protein LOC125777038</fullName>
    </submittedName>
</protein>
<keyword evidence="4" id="KW-0788">Thiol protease</keyword>
<dbReference type="RefSeq" id="XP_049306821.1">
    <property type="nucleotide sequence ID" value="XM_049450864.1"/>
</dbReference>
<dbReference type="GeneID" id="125777038"/>
<evidence type="ECO:0000256" key="2">
    <source>
        <dbReference type="ARBA" id="ARBA00022670"/>
    </source>
</evidence>
<dbReference type="Pfam" id="PF02902">
    <property type="entry name" value="Peptidase_C48"/>
    <property type="match status" value="1"/>
</dbReference>
<feature type="region of interest" description="Disordered" evidence="5">
    <location>
        <begin position="62"/>
        <end position="81"/>
    </location>
</feature>
<evidence type="ECO:0000313" key="7">
    <source>
        <dbReference type="Proteomes" id="UP001652620"/>
    </source>
</evidence>
<feature type="region of interest" description="Disordered" evidence="5">
    <location>
        <begin position="1"/>
        <end position="43"/>
    </location>
</feature>
<evidence type="ECO:0000313" key="8">
    <source>
        <dbReference type="RefSeq" id="XP_049306821.1"/>
    </source>
</evidence>
<dbReference type="PANTHER" id="PTHR46915">
    <property type="entry name" value="UBIQUITIN-LIKE PROTEASE 4-RELATED"/>
    <property type="match status" value="1"/>
</dbReference>
<proteinExistence type="inferred from homology"/>
<keyword evidence="3" id="KW-0378">Hydrolase</keyword>
<reference evidence="8" key="1">
    <citation type="submission" date="2025-08" db="UniProtKB">
        <authorList>
            <consortium name="RefSeq"/>
        </authorList>
    </citation>
    <scope>IDENTIFICATION</scope>
    <source>
        <tissue evidence="8">Adult</tissue>
    </source>
</reference>
<dbReference type="PROSITE" id="PS50600">
    <property type="entry name" value="ULP_PROTEASE"/>
    <property type="match status" value="1"/>
</dbReference>
<evidence type="ECO:0000259" key="6">
    <source>
        <dbReference type="PROSITE" id="PS50600"/>
    </source>
</evidence>
<dbReference type="Proteomes" id="UP001652620">
    <property type="component" value="Chromosome 3"/>
</dbReference>
<gene>
    <name evidence="8" type="primary">LOC125777038</name>
</gene>
<keyword evidence="7" id="KW-1185">Reference proteome</keyword>
<organism evidence="7 8">
    <name type="scientific">Bactrocera dorsalis</name>
    <name type="common">Oriental fruit fly</name>
    <name type="synonym">Dacus dorsalis</name>
    <dbReference type="NCBI Taxonomy" id="27457"/>
    <lineage>
        <taxon>Eukaryota</taxon>
        <taxon>Metazoa</taxon>
        <taxon>Ecdysozoa</taxon>
        <taxon>Arthropoda</taxon>
        <taxon>Hexapoda</taxon>
        <taxon>Insecta</taxon>
        <taxon>Pterygota</taxon>
        <taxon>Neoptera</taxon>
        <taxon>Endopterygota</taxon>
        <taxon>Diptera</taxon>
        <taxon>Brachycera</taxon>
        <taxon>Muscomorpha</taxon>
        <taxon>Tephritoidea</taxon>
        <taxon>Tephritidae</taxon>
        <taxon>Bactrocera</taxon>
        <taxon>Bactrocera</taxon>
    </lineage>
</organism>
<accession>A0ABM3JC74</accession>
<sequence length="492" mass="54868">MDKDKLTRSVKRFRERMEEEQRKLPRIRTLEAAGTSGTRSAKSARADALQAATQHLARRTRVATASHGTDATTSPQVNDATTAHTNDLNAATNSAKARKVQTVMRRSMAAHISTTRRASWTAASQRTSLATGPVIVGRISSSEASTSDDATVPWRSPVIELSSENEGTLLENEKAELTFPAGPSGVCLYQTDLRSLEDGSWLTDTVIDAYAKYLETEFGPEATVLSPFVVWQLNQPGRRDENFRRIHRWIRNVDIFGQRVVLAPHNAAHHWYLLALSNRELTHHVTDTVCHQPHQIWVADSWMRGKVTHATTAWREFLQWEYKERGGEGDFEYRELLLDVPQQENTNDCGIYVLETIERVMRYAGRGEGAPGCISEPFTAKLAAEKRAQILATFRRHQTTPAPNVAIPPPSSVEVELPPEGLKISIADADGTALEAFPEIADRIRRGLNDLSGGIGKHRLKFNTTKYKVVMYRWGAHIKAKTTTTTPATEEP</sequence>
<evidence type="ECO:0000256" key="4">
    <source>
        <dbReference type="ARBA" id="ARBA00022807"/>
    </source>
</evidence>
<evidence type="ECO:0000256" key="1">
    <source>
        <dbReference type="ARBA" id="ARBA00005234"/>
    </source>
</evidence>
<feature type="domain" description="Ubiquitin-like protease family profile" evidence="6">
    <location>
        <begin position="186"/>
        <end position="360"/>
    </location>
</feature>
<keyword evidence="2" id="KW-0645">Protease</keyword>
<name>A0ABM3JC74_BACDO</name>
<evidence type="ECO:0000256" key="3">
    <source>
        <dbReference type="ARBA" id="ARBA00022801"/>
    </source>
</evidence>
<dbReference type="InterPro" id="IPR038765">
    <property type="entry name" value="Papain-like_cys_pep_sf"/>
</dbReference>
<dbReference type="Gene3D" id="3.40.395.10">
    <property type="entry name" value="Adenoviral Proteinase, Chain A"/>
    <property type="match status" value="1"/>
</dbReference>
<comment type="similarity">
    <text evidence="1">Belongs to the peptidase C48 family.</text>
</comment>
<feature type="compositionally biased region" description="Polar residues" evidence="5">
    <location>
        <begin position="66"/>
        <end position="81"/>
    </location>
</feature>
<dbReference type="InterPro" id="IPR003653">
    <property type="entry name" value="Peptidase_C48_C"/>
</dbReference>
<evidence type="ECO:0000256" key="5">
    <source>
        <dbReference type="SAM" id="MobiDB-lite"/>
    </source>
</evidence>